<evidence type="ECO:0000256" key="5">
    <source>
        <dbReference type="ARBA" id="ARBA00022777"/>
    </source>
</evidence>
<comment type="caution">
    <text evidence="11">The sequence shown here is derived from an EMBL/GenBank/DDBJ whole genome shotgun (WGS) entry which is preliminary data.</text>
</comment>
<accession>A0A4Z1FR41</accession>
<dbReference type="Gene3D" id="3.30.200.20">
    <property type="entry name" value="Phosphorylase Kinase, domain 1"/>
    <property type="match status" value="1"/>
</dbReference>
<evidence type="ECO:0000256" key="4">
    <source>
        <dbReference type="ARBA" id="ARBA00022741"/>
    </source>
</evidence>
<evidence type="ECO:0000256" key="2">
    <source>
        <dbReference type="ARBA" id="ARBA00022527"/>
    </source>
</evidence>
<protein>
    <recommendedName>
        <fullName evidence="1">non-specific serine/threonine protein kinase</fullName>
        <ecNumber evidence="1">2.7.11.1</ecNumber>
    </recommendedName>
</protein>
<reference evidence="11 12" key="1">
    <citation type="submission" date="2017-12" db="EMBL/GenBank/DDBJ databases">
        <title>Comparative genomics of Botrytis spp.</title>
        <authorList>
            <person name="Valero-Jimenez C.A."/>
            <person name="Tapia P."/>
            <person name="Veloso J."/>
            <person name="Silva-Moreno E."/>
            <person name="Staats M."/>
            <person name="Valdes J.H."/>
            <person name="Van Kan J.A.L."/>
        </authorList>
    </citation>
    <scope>NUCLEOTIDE SEQUENCE [LARGE SCALE GENOMIC DNA]</scope>
    <source>
        <strain evidence="11 12">Bp0003</strain>
    </source>
</reference>
<evidence type="ECO:0000259" key="10">
    <source>
        <dbReference type="SMART" id="SM01331"/>
    </source>
</evidence>
<dbReference type="EC" id="2.7.11.1" evidence="1"/>
<evidence type="ECO:0000256" key="1">
    <source>
        <dbReference type="ARBA" id="ARBA00012513"/>
    </source>
</evidence>
<dbReference type="GO" id="GO:0072354">
    <property type="term" value="F:histone H3T3 kinase activity"/>
    <property type="evidence" value="ECO:0007669"/>
    <property type="project" value="TreeGrafter"/>
</dbReference>
<dbReference type="GO" id="GO:0005737">
    <property type="term" value="C:cytoplasm"/>
    <property type="evidence" value="ECO:0007669"/>
    <property type="project" value="TreeGrafter"/>
</dbReference>
<dbReference type="Proteomes" id="UP000297910">
    <property type="component" value="Unassembled WGS sequence"/>
</dbReference>
<evidence type="ECO:0000313" key="12">
    <source>
        <dbReference type="Proteomes" id="UP000297910"/>
    </source>
</evidence>
<name>A0A4Z1FR41_9HELO</name>
<dbReference type="SMART" id="SM01331">
    <property type="entry name" value="DUF3635"/>
    <property type="match status" value="1"/>
</dbReference>
<evidence type="ECO:0000256" key="8">
    <source>
        <dbReference type="ARBA" id="ARBA00048679"/>
    </source>
</evidence>
<proteinExistence type="predicted"/>
<sequence>MNLTSIILVLGHTSYTSIRGGNNKEHSLTLNSVMTRKYGKKRPAASAAAVAIFGSTTQSVASVKTDSTTTSKSQSSQRDLAEIMNLLENTNLLESTDEVTVLLEKTSLESRVNSLNNPLDLENIGHDSSSKDAPNLSDETTLDSTIETIVSLEKTLAPIETKIEVSIPQTPVSVSPTPLPINPRLAASLSPLLTAYEKDNGYPLATKNWDDVLAPGSSIQKIAEASYAEVFRITNPVGSSILKLLRLKIPTDPTSKKSDTAIKVDTVVSEMRLMNALTEIPGFVKFKDAHIVEGKPPAAFVTAYEGHLDAGGESYFPHPNKISKHAVFLAIELGDAGHVLEKYPIKNVDQLWDIFLGVVIALARAEIEHEFEHRDLHENNICILERTPPPAAPKPKSKSNSKTKPQTPPLPHKFGNSGLEITILDYGLSRATIYPVSSPSNPSPAPETVFYNLESDTAVFSSFEPSSIAGVQFDTYRRMRAYLFSGGVSNTNANTPSKAIRDAIKKKKHSWEEYMPYSNVLWLYFLMEYLTEVAPKGGRGKLGRQAWVRETEELRWLLDPDWVPGNGASDDKEKSEGEGEEEEELGLGCAGDVLQYAFDMGWVCEEDLGDADTSRLSLREDSYAGLEKEKKSRSALK</sequence>
<dbReference type="GO" id="GO:0005524">
    <property type="term" value="F:ATP binding"/>
    <property type="evidence" value="ECO:0007669"/>
    <property type="project" value="UniProtKB-KW"/>
</dbReference>
<dbReference type="EMBL" id="PQXI01000067">
    <property type="protein sequence ID" value="TGO26048.1"/>
    <property type="molecule type" value="Genomic_DNA"/>
</dbReference>
<dbReference type="PANTHER" id="PTHR24419">
    <property type="entry name" value="INTERLEUKIN-1 RECEPTOR-ASSOCIATED KINASE"/>
    <property type="match status" value="1"/>
</dbReference>
<comment type="catalytic activity">
    <reaction evidence="8">
        <text>L-seryl-[protein] + ATP = O-phospho-L-seryl-[protein] + ADP + H(+)</text>
        <dbReference type="Rhea" id="RHEA:17989"/>
        <dbReference type="Rhea" id="RHEA-COMP:9863"/>
        <dbReference type="Rhea" id="RHEA-COMP:11604"/>
        <dbReference type="ChEBI" id="CHEBI:15378"/>
        <dbReference type="ChEBI" id="CHEBI:29999"/>
        <dbReference type="ChEBI" id="CHEBI:30616"/>
        <dbReference type="ChEBI" id="CHEBI:83421"/>
        <dbReference type="ChEBI" id="CHEBI:456216"/>
        <dbReference type="EC" id="2.7.11.1"/>
    </reaction>
</comment>
<keyword evidence="12" id="KW-1185">Reference proteome</keyword>
<keyword evidence="2" id="KW-0723">Serine/threonine-protein kinase</keyword>
<dbReference type="InterPro" id="IPR024604">
    <property type="entry name" value="GSG2_C"/>
</dbReference>
<dbReference type="Pfam" id="PF12330">
    <property type="entry name" value="Haspin_kinase"/>
    <property type="match status" value="1"/>
</dbReference>
<organism evidence="11 12">
    <name type="scientific">Botrytis paeoniae</name>
    <dbReference type="NCBI Taxonomy" id="278948"/>
    <lineage>
        <taxon>Eukaryota</taxon>
        <taxon>Fungi</taxon>
        <taxon>Dikarya</taxon>
        <taxon>Ascomycota</taxon>
        <taxon>Pezizomycotina</taxon>
        <taxon>Leotiomycetes</taxon>
        <taxon>Helotiales</taxon>
        <taxon>Sclerotiniaceae</taxon>
        <taxon>Botrytis</taxon>
    </lineage>
</organism>
<dbReference type="PANTHER" id="PTHR24419:SF18">
    <property type="entry name" value="SERINE_THREONINE-PROTEIN KINASE HASPIN"/>
    <property type="match status" value="1"/>
</dbReference>
<evidence type="ECO:0000256" key="7">
    <source>
        <dbReference type="ARBA" id="ARBA00047899"/>
    </source>
</evidence>
<dbReference type="Gene3D" id="1.10.510.10">
    <property type="entry name" value="Transferase(Phosphotransferase) domain 1"/>
    <property type="match status" value="1"/>
</dbReference>
<keyword evidence="3" id="KW-0808">Transferase</keyword>
<dbReference type="SUPFAM" id="SSF56112">
    <property type="entry name" value="Protein kinase-like (PK-like)"/>
    <property type="match status" value="1"/>
</dbReference>
<evidence type="ECO:0000256" key="9">
    <source>
        <dbReference type="SAM" id="MobiDB-lite"/>
    </source>
</evidence>
<comment type="catalytic activity">
    <reaction evidence="7">
        <text>L-threonyl-[protein] + ATP = O-phospho-L-threonyl-[protein] + ADP + H(+)</text>
        <dbReference type="Rhea" id="RHEA:46608"/>
        <dbReference type="Rhea" id="RHEA-COMP:11060"/>
        <dbReference type="Rhea" id="RHEA-COMP:11605"/>
        <dbReference type="ChEBI" id="CHEBI:15378"/>
        <dbReference type="ChEBI" id="CHEBI:30013"/>
        <dbReference type="ChEBI" id="CHEBI:30616"/>
        <dbReference type="ChEBI" id="CHEBI:61977"/>
        <dbReference type="ChEBI" id="CHEBI:456216"/>
        <dbReference type="EC" id="2.7.11.1"/>
    </reaction>
</comment>
<dbReference type="GO" id="GO:0005634">
    <property type="term" value="C:nucleus"/>
    <property type="evidence" value="ECO:0007669"/>
    <property type="project" value="TreeGrafter"/>
</dbReference>
<dbReference type="GO" id="GO:0000278">
    <property type="term" value="P:mitotic cell cycle"/>
    <property type="evidence" value="ECO:0007669"/>
    <property type="project" value="TreeGrafter"/>
</dbReference>
<feature type="region of interest" description="Disordered" evidence="9">
    <location>
        <begin position="560"/>
        <end position="585"/>
    </location>
</feature>
<dbReference type="AlphaFoldDB" id="A0A4Z1FR41"/>
<keyword evidence="5" id="KW-0418">Kinase</keyword>
<keyword evidence="4" id="KW-0547">Nucleotide-binding</keyword>
<evidence type="ECO:0000256" key="3">
    <source>
        <dbReference type="ARBA" id="ARBA00022679"/>
    </source>
</evidence>
<gene>
    <name evidence="11" type="ORF">BPAE_0067g00200</name>
</gene>
<dbReference type="InterPro" id="IPR011009">
    <property type="entry name" value="Kinase-like_dom_sf"/>
</dbReference>
<evidence type="ECO:0000313" key="11">
    <source>
        <dbReference type="EMBL" id="TGO26048.1"/>
    </source>
</evidence>
<dbReference type="GO" id="GO:0035556">
    <property type="term" value="P:intracellular signal transduction"/>
    <property type="evidence" value="ECO:0007669"/>
    <property type="project" value="TreeGrafter"/>
</dbReference>
<evidence type="ECO:0000256" key="6">
    <source>
        <dbReference type="ARBA" id="ARBA00022840"/>
    </source>
</evidence>
<feature type="region of interest" description="Disordered" evidence="9">
    <location>
        <begin position="385"/>
        <end position="413"/>
    </location>
</feature>
<feature type="domain" description="Serine/threonine-protein kinase haspin C-terminal" evidence="10">
    <location>
        <begin position="448"/>
        <end position="564"/>
    </location>
</feature>
<keyword evidence="6" id="KW-0067">ATP-binding</keyword>